<sequence length="270" mass="29345">MSVFRIFRIMIISSPVLLLISLTVVNAFPLHLSSRSSAGRGVCFASSQPSDVAKLSQTQVSWLLNWSPIPPPGLPSDIEHVPMQWGAGSVETFQSFVLNAHATHALGFNEPDLGSQSNLSPAQAASLWTQYIQPLSSHGVRLGSPSVTNGPPPSMGTGWLSDFIKACRGCTIDFIAIHWYGFGADAFIEYLEQVHNQFPQYPIWVTEFADTNPDSAAVQASLKTMVAYMDSVSYVERYAWFAFSRVTNGLSSNLMDASGNFNALGSVYGL</sequence>
<dbReference type="InterPro" id="IPR024655">
    <property type="entry name" value="Asl1_glyco_hydro_catalytic"/>
</dbReference>
<dbReference type="EMBL" id="JAACJM010000238">
    <property type="protein sequence ID" value="KAF5335628.1"/>
    <property type="molecule type" value="Genomic_DNA"/>
</dbReference>
<dbReference type="Proteomes" id="UP000559256">
    <property type="component" value="Unassembled WGS sequence"/>
</dbReference>
<dbReference type="AlphaFoldDB" id="A0A8H5C623"/>
<accession>A0A8H5C623</accession>
<dbReference type="PANTHER" id="PTHR34154">
    <property type="entry name" value="ALKALI-SENSITIVE LINKAGE PROTEIN 1"/>
    <property type="match status" value="1"/>
</dbReference>
<gene>
    <name evidence="2" type="ORF">D9758_014807</name>
</gene>
<comment type="caution">
    <text evidence="2">The sequence shown here is derived from an EMBL/GenBank/DDBJ whole genome shotgun (WGS) entry which is preliminary data.</text>
</comment>
<reference evidence="2 3" key="1">
    <citation type="journal article" date="2020" name="ISME J.">
        <title>Uncovering the hidden diversity of litter-decomposition mechanisms in mushroom-forming fungi.</title>
        <authorList>
            <person name="Floudas D."/>
            <person name="Bentzer J."/>
            <person name="Ahren D."/>
            <person name="Johansson T."/>
            <person name="Persson P."/>
            <person name="Tunlid A."/>
        </authorList>
    </citation>
    <scope>NUCLEOTIDE SEQUENCE [LARGE SCALE GENOMIC DNA]</scope>
    <source>
        <strain evidence="2 3">CBS 291.85</strain>
    </source>
</reference>
<dbReference type="SUPFAM" id="SSF51445">
    <property type="entry name" value="(Trans)glycosidases"/>
    <property type="match status" value="1"/>
</dbReference>
<dbReference type="Pfam" id="PF11790">
    <property type="entry name" value="Glyco_hydro_cc"/>
    <property type="match status" value="1"/>
</dbReference>
<name>A0A8H5C623_9AGAR</name>
<protein>
    <recommendedName>
        <fullName evidence="1">Asl1-like glycosyl hydrolase catalytic domain-containing protein</fullName>
    </recommendedName>
</protein>
<proteinExistence type="predicted"/>
<feature type="domain" description="Asl1-like glycosyl hydrolase catalytic" evidence="1">
    <location>
        <begin position="41"/>
        <end position="268"/>
    </location>
</feature>
<dbReference type="OrthoDB" id="43654at2759"/>
<organism evidence="2 3">
    <name type="scientific">Tetrapyrgos nigripes</name>
    <dbReference type="NCBI Taxonomy" id="182062"/>
    <lineage>
        <taxon>Eukaryota</taxon>
        <taxon>Fungi</taxon>
        <taxon>Dikarya</taxon>
        <taxon>Basidiomycota</taxon>
        <taxon>Agaricomycotina</taxon>
        <taxon>Agaricomycetes</taxon>
        <taxon>Agaricomycetidae</taxon>
        <taxon>Agaricales</taxon>
        <taxon>Marasmiineae</taxon>
        <taxon>Marasmiaceae</taxon>
        <taxon>Tetrapyrgos</taxon>
    </lineage>
</organism>
<dbReference type="GO" id="GO:0071966">
    <property type="term" value="P:fungal-type cell wall polysaccharide metabolic process"/>
    <property type="evidence" value="ECO:0007669"/>
    <property type="project" value="TreeGrafter"/>
</dbReference>
<evidence type="ECO:0000259" key="1">
    <source>
        <dbReference type="Pfam" id="PF11790"/>
    </source>
</evidence>
<dbReference type="InterPro" id="IPR017853">
    <property type="entry name" value="GH"/>
</dbReference>
<dbReference type="Gene3D" id="3.20.20.80">
    <property type="entry name" value="Glycosidases"/>
    <property type="match status" value="1"/>
</dbReference>
<evidence type="ECO:0000313" key="2">
    <source>
        <dbReference type="EMBL" id="KAF5335628.1"/>
    </source>
</evidence>
<evidence type="ECO:0000313" key="3">
    <source>
        <dbReference type="Proteomes" id="UP000559256"/>
    </source>
</evidence>
<dbReference type="InterPro" id="IPR053183">
    <property type="entry name" value="ASL1"/>
</dbReference>
<dbReference type="GO" id="GO:0009277">
    <property type="term" value="C:fungal-type cell wall"/>
    <property type="evidence" value="ECO:0007669"/>
    <property type="project" value="TreeGrafter"/>
</dbReference>
<keyword evidence="3" id="KW-1185">Reference proteome</keyword>
<dbReference type="PANTHER" id="PTHR34154:SF3">
    <property type="entry name" value="ALKALI-SENSITIVE LINKAGE PROTEIN 1"/>
    <property type="match status" value="1"/>
</dbReference>